<sequence>MVDHRGLVAWTRIRHVSDQLPHDDANENDVTVRYWAAARAAAGVAEETVSALTLAELLDEIGRRHRDRDRFDDVISICSILVGETPVGAKDPAQVPLPRGVNVEFLPPFAGG</sequence>
<proteinExistence type="predicted"/>
<organism evidence="1 2">
    <name type="scientific">Aeromicrobium chenweiae</name>
    <dbReference type="NCBI Taxonomy" id="2079793"/>
    <lineage>
        <taxon>Bacteria</taxon>
        <taxon>Bacillati</taxon>
        <taxon>Actinomycetota</taxon>
        <taxon>Actinomycetes</taxon>
        <taxon>Propionibacteriales</taxon>
        <taxon>Nocardioidaceae</taxon>
        <taxon>Aeromicrobium</taxon>
    </lineage>
</organism>
<keyword evidence="2" id="KW-1185">Reference proteome</keyword>
<dbReference type="InterPro" id="IPR003749">
    <property type="entry name" value="ThiS/MoaD-like"/>
</dbReference>
<dbReference type="Proteomes" id="UP000244384">
    <property type="component" value="Chromosome"/>
</dbReference>
<dbReference type="KEGG" id="aez:C3E78_02550"/>
<dbReference type="Pfam" id="PF02597">
    <property type="entry name" value="ThiS"/>
    <property type="match status" value="1"/>
</dbReference>
<gene>
    <name evidence="1" type="ORF">C3E78_02550</name>
</gene>
<dbReference type="Gene3D" id="3.10.20.30">
    <property type="match status" value="1"/>
</dbReference>
<evidence type="ECO:0000313" key="2">
    <source>
        <dbReference type="Proteomes" id="UP000244384"/>
    </source>
</evidence>
<protein>
    <submittedName>
        <fullName evidence="1">Molybdopterin synthase sulfur carrier subunit</fullName>
    </submittedName>
</protein>
<dbReference type="AlphaFoldDB" id="A0A2S0WRQ7"/>
<dbReference type="SUPFAM" id="SSF54285">
    <property type="entry name" value="MoaD/ThiS"/>
    <property type="match status" value="1"/>
</dbReference>
<dbReference type="OrthoDB" id="4331766at2"/>
<dbReference type="EMBL" id="CP026952">
    <property type="protein sequence ID" value="AWB94002.1"/>
    <property type="molecule type" value="Genomic_DNA"/>
</dbReference>
<accession>A0A5F2EQC8</accession>
<accession>A0A2S0WRQ7</accession>
<evidence type="ECO:0000313" key="1">
    <source>
        <dbReference type="EMBL" id="AWB94002.1"/>
    </source>
</evidence>
<dbReference type="InterPro" id="IPR016155">
    <property type="entry name" value="Mopterin_synth/thiamin_S_b"/>
</dbReference>
<dbReference type="InterPro" id="IPR012675">
    <property type="entry name" value="Beta-grasp_dom_sf"/>
</dbReference>
<reference evidence="2" key="1">
    <citation type="submission" date="2018-01" db="EMBL/GenBank/DDBJ databases">
        <authorList>
            <person name="Li J."/>
        </authorList>
    </citation>
    <scope>NUCLEOTIDE SEQUENCE [LARGE SCALE GENOMIC DNA]</scope>
    <source>
        <strain evidence="2">592</strain>
    </source>
</reference>
<name>A0A2S0WRQ7_9ACTN</name>